<organism evidence="2 3">
    <name type="scientific">Brassica cretica</name>
    <name type="common">Mustard</name>
    <dbReference type="NCBI Taxonomy" id="69181"/>
    <lineage>
        <taxon>Eukaryota</taxon>
        <taxon>Viridiplantae</taxon>
        <taxon>Streptophyta</taxon>
        <taxon>Embryophyta</taxon>
        <taxon>Tracheophyta</taxon>
        <taxon>Spermatophyta</taxon>
        <taxon>Magnoliopsida</taxon>
        <taxon>eudicotyledons</taxon>
        <taxon>Gunneridae</taxon>
        <taxon>Pentapetalae</taxon>
        <taxon>rosids</taxon>
        <taxon>malvids</taxon>
        <taxon>Brassicales</taxon>
        <taxon>Brassicaceae</taxon>
        <taxon>Brassiceae</taxon>
        <taxon>Brassica</taxon>
    </lineage>
</organism>
<keyword evidence="1" id="KW-0732">Signal</keyword>
<evidence type="ECO:0000313" key="2">
    <source>
        <dbReference type="EMBL" id="KAF3597632.1"/>
    </source>
</evidence>
<evidence type="ECO:0000313" key="3">
    <source>
        <dbReference type="Proteomes" id="UP000266723"/>
    </source>
</evidence>
<name>A0ABQ7EKR3_BRACR</name>
<comment type="caution">
    <text evidence="2">The sequence shown here is derived from an EMBL/GenBank/DDBJ whole genome shotgun (WGS) entry which is preliminary data.</text>
</comment>
<proteinExistence type="predicted"/>
<accession>A0ABQ7EKR3</accession>
<feature type="chain" id="PRO_5046892182" evidence="1">
    <location>
        <begin position="27"/>
        <end position="350"/>
    </location>
</feature>
<keyword evidence="3" id="KW-1185">Reference proteome</keyword>
<gene>
    <name evidence="2" type="ORF">DY000_02025102</name>
</gene>
<reference evidence="2 3" key="1">
    <citation type="journal article" date="2020" name="BMC Genomics">
        <title>Intraspecific diversification of the crop wild relative Brassica cretica Lam. using demographic model selection.</title>
        <authorList>
            <person name="Kioukis A."/>
            <person name="Michalopoulou V.A."/>
            <person name="Briers L."/>
            <person name="Pirintsos S."/>
            <person name="Studholme D.J."/>
            <person name="Pavlidis P."/>
            <person name="Sarris P.F."/>
        </authorList>
    </citation>
    <scope>NUCLEOTIDE SEQUENCE [LARGE SCALE GENOMIC DNA]</scope>
    <source>
        <strain evidence="3">cv. PFS-1207/04</strain>
    </source>
</reference>
<feature type="signal peptide" evidence="1">
    <location>
        <begin position="1"/>
        <end position="26"/>
    </location>
</feature>
<dbReference type="EMBL" id="QGKV02000299">
    <property type="protein sequence ID" value="KAF3597632.1"/>
    <property type="molecule type" value="Genomic_DNA"/>
</dbReference>
<protein>
    <submittedName>
        <fullName evidence="2">Uncharacterized protein</fullName>
    </submittedName>
</protein>
<sequence>MFFSHEAIATWLCGRFLLVAVGWTDLQPWGGLDPPFKKPLLASSEHLTFRYNRDSPIASDPDACAELVRRIRSSAHLMPEVSELAFPEGFGESARADIEAVVRKNQLILDYEMALRKTASDLIEAETVIEIKDAEIAKLKKDALDKAKEMVAERSRYYRGRGDIPDGAGRAKRAIDRMRQTHCRELTSATSCIGAAATYLSDRFRQYMVDRDKREKKLFLHAQAFGTLESMGTLEELSMHIPKKLKDTLAANEEKFKKEMEEVTVESITEHDPRFPGLDALQGVNQFGSNIGTVDPIAASALRSPALVGDHPVSTQEASIEEQELPITGSKRMEAARAAGTAALSPVAED</sequence>
<dbReference type="Proteomes" id="UP000266723">
    <property type="component" value="Unassembled WGS sequence"/>
</dbReference>
<evidence type="ECO:0000256" key="1">
    <source>
        <dbReference type="SAM" id="SignalP"/>
    </source>
</evidence>